<evidence type="ECO:0000256" key="5">
    <source>
        <dbReference type="ARBA" id="ARBA00022606"/>
    </source>
</evidence>
<dbReference type="SUPFAM" id="SSF55874">
    <property type="entry name" value="ATPase domain of HSP90 chaperone/DNA topoisomerase II/histidine kinase"/>
    <property type="match status" value="1"/>
</dbReference>
<dbReference type="AlphaFoldDB" id="A0A379N415"/>
<dbReference type="GO" id="GO:0009584">
    <property type="term" value="P:detection of visible light"/>
    <property type="evidence" value="ECO:0007669"/>
    <property type="project" value="InterPro"/>
</dbReference>
<evidence type="ECO:0000256" key="8">
    <source>
        <dbReference type="ARBA" id="ARBA00022777"/>
    </source>
</evidence>
<dbReference type="Pfam" id="PF00360">
    <property type="entry name" value="PHY"/>
    <property type="match status" value="1"/>
</dbReference>
<evidence type="ECO:0000313" key="17">
    <source>
        <dbReference type="EMBL" id="SUE41223.1"/>
    </source>
</evidence>
<dbReference type="GO" id="GO:0005524">
    <property type="term" value="F:ATP binding"/>
    <property type="evidence" value="ECO:0007669"/>
    <property type="project" value="UniProtKB-KW"/>
</dbReference>
<keyword evidence="7" id="KW-0547">Nucleotide-binding</keyword>
<dbReference type="GO" id="GO:0000160">
    <property type="term" value="P:phosphorelay signal transduction system"/>
    <property type="evidence" value="ECO:0007669"/>
    <property type="project" value="InterPro"/>
</dbReference>
<dbReference type="PANTHER" id="PTHR41523">
    <property type="entry name" value="TWO-COMPONENT SYSTEM SENSOR PROTEIN"/>
    <property type="match status" value="1"/>
</dbReference>
<evidence type="ECO:0000256" key="13">
    <source>
        <dbReference type="SAM" id="Coils"/>
    </source>
</evidence>
<keyword evidence="9" id="KW-0067">ATP-binding</keyword>
<evidence type="ECO:0000256" key="9">
    <source>
        <dbReference type="ARBA" id="ARBA00022840"/>
    </source>
</evidence>
<dbReference type="GO" id="GO:0004673">
    <property type="term" value="F:protein histidine kinase activity"/>
    <property type="evidence" value="ECO:0007669"/>
    <property type="project" value="UniProtKB-EC"/>
</dbReference>
<comment type="catalytic activity">
    <reaction evidence="1">
        <text>ATP + protein L-histidine = ADP + protein N-phospho-L-histidine.</text>
        <dbReference type="EC" id="2.7.13.3"/>
    </reaction>
</comment>
<dbReference type="InterPro" id="IPR001294">
    <property type="entry name" value="Phytochrome"/>
</dbReference>
<keyword evidence="13" id="KW-0175">Coiled coil</keyword>
<dbReference type="Gene3D" id="3.40.50.2300">
    <property type="match status" value="1"/>
</dbReference>
<keyword evidence="8" id="KW-0418">Kinase</keyword>
<feature type="domain" description="Response regulatory" evidence="16">
    <location>
        <begin position="756"/>
        <end position="867"/>
    </location>
</feature>
<keyword evidence="5" id="KW-0716">Sensory transduction</keyword>
<gene>
    <name evidence="17" type="primary">cph1</name>
    <name evidence="17" type="ORF">NCTC13291_02800</name>
</gene>
<dbReference type="InterPro" id="IPR001789">
    <property type="entry name" value="Sig_transdc_resp-reg_receiver"/>
</dbReference>
<dbReference type="Gene3D" id="3.30.565.10">
    <property type="entry name" value="Histidine kinase-like ATPase, C-terminal domain"/>
    <property type="match status" value="1"/>
</dbReference>
<dbReference type="SUPFAM" id="SSF52172">
    <property type="entry name" value="CheY-like"/>
    <property type="match status" value="1"/>
</dbReference>
<dbReference type="RefSeq" id="WP_051544279.1">
    <property type="nucleotide sequence ID" value="NZ_CP025196.1"/>
</dbReference>
<evidence type="ECO:0000256" key="10">
    <source>
        <dbReference type="ARBA" id="ARBA00022991"/>
    </source>
</evidence>
<keyword evidence="4 12" id="KW-0597">Phosphoprotein</keyword>
<dbReference type="InterPro" id="IPR016132">
    <property type="entry name" value="Phyto_chromo_attachment"/>
</dbReference>
<evidence type="ECO:0000313" key="18">
    <source>
        <dbReference type="Proteomes" id="UP000254919"/>
    </source>
</evidence>
<evidence type="ECO:0000256" key="2">
    <source>
        <dbReference type="ARBA" id="ARBA00012438"/>
    </source>
</evidence>
<sequence>MTRPPPSLPLPDLHALPGRPDTSTCDREPIHVPASIQPHGLLLVLDPDTLRVLQATGDMQHLLGIPLDAALGEEAGRFLPSDAIQALCTPAPAPQEPGPPRLPTGARLLSGVELRPGRFFDLQGRDSPAGIIVEIEPRGVPGPVRQDDTLVLVQGMIASLQGAATARPYCEAAAATIRDMTGFDRVMVYRFEPDDTGCVVAEARAEGTGSYLGLHFPASDIPKQARALYLRNWMRLIPDAHYIPEPLMPALSPRTGEALDMSDCSLRAVSPIHLQYLRNMGVQASMSLSIQQGGRLWGLIACHHRTAWHLPVALRAACEIFAQMFSLQLETLEQREDHEDALRMRRVHEHLEQVMAQEEELGEGLIRQRPNLLDYLEAGGVAVMASGRYATAGQTPTREQVNGLVEWLRGTVEERIVALDRLPELYPPSREFADVASGVLALSVSRAPQDYILWFRPEMVRTLHWAGNPDKPVEPGAGPGQLSPRASFATWTETVHGRARPWRAVEIEAAQALQLSLLEVVLRRIEDASEERGRARAQQDLLMAELDHRVKNTLANIQALVRHTKSGAGNLEGFVHDFDRRIRAMAVAHSLLTSTRWEGADLRALAEEELRPYRNASEQRVTVAGPEVRLKPKAALALSLALHELATNAAKYGGLSVPEGQVAVTWSMDGERIILHWVESGGPPVQPPRRRGFGSTVVERGLSYELGGQAKLNFDPAGLRCAVTIPLKQLVESAPASPTAAPRRPEPAPGTIAGRRILVVEDAALVAMQVSRALEDGGAVVVGPAAALAQAIRLAVSARIDAALLDVDLDGESVFPVADVLAERGIPFLFTTGFDAATIVPERFRGTTVLGKPYGTDDIHLCIVALLRDRPPAGEPVG</sequence>
<dbReference type="SMART" id="SM00911">
    <property type="entry name" value="HWE_HK"/>
    <property type="match status" value="1"/>
</dbReference>
<dbReference type="EC" id="2.7.13.3" evidence="2"/>
<dbReference type="InterPro" id="IPR013654">
    <property type="entry name" value="PAS_2"/>
</dbReference>
<evidence type="ECO:0000256" key="1">
    <source>
        <dbReference type="ARBA" id="ARBA00000085"/>
    </source>
</evidence>
<dbReference type="SUPFAM" id="SSF55781">
    <property type="entry name" value="GAF domain-like"/>
    <property type="match status" value="2"/>
</dbReference>
<dbReference type="Gene3D" id="3.30.450.40">
    <property type="match status" value="1"/>
</dbReference>
<evidence type="ECO:0000256" key="6">
    <source>
        <dbReference type="ARBA" id="ARBA00022679"/>
    </source>
</evidence>
<dbReference type="InterPro" id="IPR011006">
    <property type="entry name" value="CheY-like_superfamily"/>
</dbReference>
<dbReference type="SMART" id="SM00448">
    <property type="entry name" value="REC"/>
    <property type="match status" value="1"/>
</dbReference>
<dbReference type="GO" id="GO:0009881">
    <property type="term" value="F:photoreceptor activity"/>
    <property type="evidence" value="ECO:0007669"/>
    <property type="project" value="UniProtKB-KW"/>
</dbReference>
<evidence type="ECO:0000259" key="15">
    <source>
        <dbReference type="PROSITE" id="PS50046"/>
    </source>
</evidence>
<dbReference type="SMART" id="SM00065">
    <property type="entry name" value="GAF"/>
    <property type="match status" value="1"/>
</dbReference>
<evidence type="ECO:0000256" key="14">
    <source>
        <dbReference type="SAM" id="MobiDB-lite"/>
    </source>
</evidence>
<protein>
    <recommendedName>
        <fullName evidence="2">histidine kinase</fullName>
        <ecNumber evidence="2">2.7.13.3</ecNumber>
    </recommendedName>
</protein>
<evidence type="ECO:0000256" key="11">
    <source>
        <dbReference type="ARBA" id="ARBA00023170"/>
    </source>
</evidence>
<reference evidence="17 18" key="1">
    <citation type="submission" date="2018-06" db="EMBL/GenBank/DDBJ databases">
        <authorList>
            <consortium name="Pathogen Informatics"/>
            <person name="Doyle S."/>
        </authorList>
    </citation>
    <scope>NUCLEOTIDE SEQUENCE [LARGE SCALE GENOMIC DNA]</scope>
    <source>
        <strain evidence="17 18">NCTC13291</strain>
    </source>
</reference>
<name>A0A379N415_9PROT</name>
<keyword evidence="6 17" id="KW-0808">Transferase</keyword>
<evidence type="ECO:0000256" key="12">
    <source>
        <dbReference type="PROSITE-ProRule" id="PRU00169"/>
    </source>
</evidence>
<evidence type="ECO:0000259" key="16">
    <source>
        <dbReference type="PROSITE" id="PS50110"/>
    </source>
</evidence>
<evidence type="ECO:0000256" key="3">
    <source>
        <dbReference type="ARBA" id="ARBA00022543"/>
    </source>
</evidence>
<dbReference type="PRINTS" id="PR01033">
    <property type="entry name" value="PHYTOCHROME"/>
</dbReference>
<dbReference type="InterPro" id="IPR035965">
    <property type="entry name" value="PAS-like_dom_sf"/>
</dbReference>
<evidence type="ECO:0000256" key="4">
    <source>
        <dbReference type="ARBA" id="ARBA00022553"/>
    </source>
</evidence>
<feature type="modified residue" description="4-aspartylphosphate" evidence="12">
    <location>
        <position position="806"/>
    </location>
</feature>
<dbReference type="SUPFAM" id="SSF55785">
    <property type="entry name" value="PYP-like sensor domain (PAS domain)"/>
    <property type="match status" value="1"/>
</dbReference>
<dbReference type="PROSITE" id="PS50046">
    <property type="entry name" value="PHYTOCHROME_2"/>
    <property type="match status" value="1"/>
</dbReference>
<dbReference type="GO" id="GO:0006355">
    <property type="term" value="P:regulation of DNA-templated transcription"/>
    <property type="evidence" value="ECO:0007669"/>
    <property type="project" value="InterPro"/>
</dbReference>
<dbReference type="InterPro" id="IPR011102">
    <property type="entry name" value="Sig_transdc_His_kinase_HWE"/>
</dbReference>
<dbReference type="Gene3D" id="3.30.450.270">
    <property type="match status" value="1"/>
</dbReference>
<dbReference type="EMBL" id="UGVN01000001">
    <property type="protein sequence ID" value="SUE41223.1"/>
    <property type="molecule type" value="Genomic_DNA"/>
</dbReference>
<keyword evidence="3" id="KW-0600">Photoreceptor protein</keyword>
<dbReference type="Pfam" id="PF01590">
    <property type="entry name" value="GAF"/>
    <property type="match status" value="1"/>
</dbReference>
<keyword evidence="11" id="KW-0675">Receptor</keyword>
<dbReference type="InterPro" id="IPR013515">
    <property type="entry name" value="Phytochrome_cen-reg"/>
</dbReference>
<dbReference type="InterPro" id="IPR036890">
    <property type="entry name" value="HATPase_C_sf"/>
</dbReference>
<proteinExistence type="predicted"/>
<dbReference type="Pfam" id="PF08446">
    <property type="entry name" value="PAS_2"/>
    <property type="match status" value="1"/>
</dbReference>
<accession>A0A379N415</accession>
<organism evidence="17 18">
    <name type="scientific">Roseomonas mucosa</name>
    <dbReference type="NCBI Taxonomy" id="207340"/>
    <lineage>
        <taxon>Bacteria</taxon>
        <taxon>Pseudomonadati</taxon>
        <taxon>Pseudomonadota</taxon>
        <taxon>Alphaproteobacteria</taxon>
        <taxon>Acetobacterales</taxon>
        <taxon>Roseomonadaceae</taxon>
        <taxon>Roseomonas</taxon>
    </lineage>
</organism>
<dbReference type="Gene3D" id="3.30.450.20">
    <property type="entry name" value="PAS domain"/>
    <property type="match status" value="1"/>
</dbReference>
<dbReference type="InterPro" id="IPR003018">
    <property type="entry name" value="GAF"/>
</dbReference>
<dbReference type="Proteomes" id="UP000254919">
    <property type="component" value="Unassembled WGS sequence"/>
</dbReference>
<keyword evidence="10" id="KW-0157">Chromophore</keyword>
<dbReference type="PROSITE" id="PS50110">
    <property type="entry name" value="RESPONSE_REGULATORY"/>
    <property type="match status" value="1"/>
</dbReference>
<feature type="domain" description="Phytochrome chromophore attachment site" evidence="15">
    <location>
        <begin position="165"/>
        <end position="323"/>
    </location>
</feature>
<dbReference type="InterPro" id="IPR043150">
    <property type="entry name" value="Phytochrome_PHY_sf"/>
</dbReference>
<feature type="coiled-coil region" evidence="13">
    <location>
        <begin position="518"/>
        <end position="545"/>
    </location>
</feature>
<dbReference type="InterPro" id="IPR029016">
    <property type="entry name" value="GAF-like_dom_sf"/>
</dbReference>
<dbReference type="Pfam" id="PF07536">
    <property type="entry name" value="HWE_HK"/>
    <property type="match status" value="1"/>
</dbReference>
<dbReference type="PANTHER" id="PTHR41523:SF8">
    <property type="entry name" value="ETHYLENE RESPONSE SENSOR PROTEIN"/>
    <property type="match status" value="1"/>
</dbReference>
<feature type="region of interest" description="Disordered" evidence="14">
    <location>
        <begin position="1"/>
        <end position="24"/>
    </location>
</feature>
<evidence type="ECO:0000256" key="7">
    <source>
        <dbReference type="ARBA" id="ARBA00022741"/>
    </source>
</evidence>